<dbReference type="Proteomes" id="UP001307889">
    <property type="component" value="Chromosome 2"/>
</dbReference>
<dbReference type="EMBL" id="AP028910">
    <property type="protein sequence ID" value="BES91143.1"/>
    <property type="molecule type" value="Genomic_DNA"/>
</dbReference>
<organism evidence="2 3">
    <name type="scientific">Nesidiocoris tenuis</name>
    <dbReference type="NCBI Taxonomy" id="355587"/>
    <lineage>
        <taxon>Eukaryota</taxon>
        <taxon>Metazoa</taxon>
        <taxon>Ecdysozoa</taxon>
        <taxon>Arthropoda</taxon>
        <taxon>Hexapoda</taxon>
        <taxon>Insecta</taxon>
        <taxon>Pterygota</taxon>
        <taxon>Neoptera</taxon>
        <taxon>Paraneoptera</taxon>
        <taxon>Hemiptera</taxon>
        <taxon>Heteroptera</taxon>
        <taxon>Panheteroptera</taxon>
        <taxon>Cimicomorpha</taxon>
        <taxon>Miridae</taxon>
        <taxon>Dicyphina</taxon>
        <taxon>Nesidiocoris</taxon>
    </lineage>
</organism>
<gene>
    <name evidence="2" type="ORF">NTJ_03950</name>
</gene>
<feature type="compositionally biased region" description="Low complexity" evidence="1">
    <location>
        <begin position="49"/>
        <end position="60"/>
    </location>
</feature>
<feature type="region of interest" description="Disordered" evidence="1">
    <location>
        <begin position="1"/>
        <end position="77"/>
    </location>
</feature>
<keyword evidence="3" id="KW-1185">Reference proteome</keyword>
<evidence type="ECO:0000313" key="3">
    <source>
        <dbReference type="Proteomes" id="UP001307889"/>
    </source>
</evidence>
<evidence type="ECO:0000313" key="2">
    <source>
        <dbReference type="EMBL" id="BES91143.1"/>
    </source>
</evidence>
<sequence>MTTGPGDEQIADGGERGADNGSVELQWLTERVGGRPIRGRQPDSRLRSRFPPAAASSPRRPSLDVGVPVADVGTDSA</sequence>
<name>A0ABN7AGG1_9HEMI</name>
<accession>A0ABN7AGG1</accession>
<evidence type="ECO:0000256" key="1">
    <source>
        <dbReference type="SAM" id="MobiDB-lite"/>
    </source>
</evidence>
<reference evidence="2 3" key="1">
    <citation type="submission" date="2023-09" db="EMBL/GenBank/DDBJ databases">
        <title>Nesidiocoris tenuis whole genome shotgun sequence.</title>
        <authorList>
            <person name="Shibata T."/>
            <person name="Shimoda M."/>
            <person name="Kobayashi T."/>
            <person name="Uehara T."/>
        </authorList>
    </citation>
    <scope>NUCLEOTIDE SEQUENCE [LARGE SCALE GENOMIC DNA]</scope>
    <source>
        <strain evidence="2 3">Japan</strain>
    </source>
</reference>
<proteinExistence type="predicted"/>
<protein>
    <submittedName>
        <fullName evidence="2">Uncharacterized protein</fullName>
    </submittedName>
</protein>